<dbReference type="GO" id="GO:0006171">
    <property type="term" value="P:cAMP biosynthetic process"/>
    <property type="evidence" value="ECO:0007669"/>
    <property type="project" value="TreeGrafter"/>
</dbReference>
<dbReference type="Pfam" id="PF00211">
    <property type="entry name" value="Guanylate_cyc"/>
    <property type="match status" value="1"/>
</dbReference>
<name>A0AAC8TAP1_9BACT</name>
<dbReference type="PROSITE" id="PS50125">
    <property type="entry name" value="GUANYLATE_CYCLASE_2"/>
    <property type="match status" value="1"/>
</dbReference>
<organism evidence="6 8">
    <name type="scientific">Archangium gephyra</name>
    <dbReference type="NCBI Taxonomy" id="48"/>
    <lineage>
        <taxon>Bacteria</taxon>
        <taxon>Pseudomonadati</taxon>
        <taxon>Myxococcota</taxon>
        <taxon>Myxococcia</taxon>
        <taxon>Myxococcales</taxon>
        <taxon>Cystobacterineae</taxon>
        <taxon>Archangiaceae</taxon>
        <taxon>Archangium</taxon>
    </lineage>
</organism>
<evidence type="ECO:0000256" key="2">
    <source>
        <dbReference type="ARBA" id="ARBA00022475"/>
    </source>
</evidence>
<dbReference type="SUPFAM" id="SSF55073">
    <property type="entry name" value="Nucleotide cyclase"/>
    <property type="match status" value="1"/>
</dbReference>
<dbReference type="Gene3D" id="3.30.70.1230">
    <property type="entry name" value="Nucleotide cyclase"/>
    <property type="match status" value="1"/>
</dbReference>
<sequence length="429" mass="45756">MRASLRSSPAPDGFDAVLGETVRHMETRVAHVATSAGVIATVLVLVAFFSGSQIPAIILCATVGYLLWYSCVSLVLRTGHFRPWMRYASSLVDVSMGTVVALLDLHVNGPAFALSAGGPALYAVGVAAATPRLQPRLCLFAGLAAATQLVAVIHFVLRPAASAEMLATGAYDFYVTLAKAIFLVTLGALGTVASGSMRSLLMRLTESAVERERVRGLLGMHVSEQVMEHLLSGNLPDGGERRAVTVCFTDIRGFTRLAESQPPEETLRLLNLYFGRMCEIVAAHGGLVNKFLGDGMLIVFGAPTHQPDDARRALAAAREMLAEAARMREQGEFPGLRIGVGLHRGEAVVGNVGGAQRQEYTVIGDTVNTASRVQDLTKVLGRSLLLTRECREALGEDGALEPLGAHFVKGRVQQLEVFGVPELDSRQAA</sequence>
<feature type="transmembrane region" description="Helical" evidence="4">
    <location>
        <begin position="173"/>
        <end position="193"/>
    </location>
</feature>
<reference evidence="6 8" key="1">
    <citation type="submission" date="2015-05" db="EMBL/GenBank/DDBJ databases">
        <title>Genome assembly of Archangium gephyra DSM 2261.</title>
        <authorList>
            <person name="Sharma G."/>
            <person name="Subramanian S."/>
        </authorList>
    </citation>
    <scope>NUCLEOTIDE SEQUENCE [LARGE SCALE GENOMIC DNA]</scope>
    <source>
        <strain evidence="6 8">DSM 2261</strain>
    </source>
</reference>
<evidence type="ECO:0000256" key="4">
    <source>
        <dbReference type="SAM" id="Phobius"/>
    </source>
</evidence>
<dbReference type="Proteomes" id="UP000256345">
    <property type="component" value="Unassembled WGS sequence"/>
</dbReference>
<reference evidence="7 9" key="2">
    <citation type="submission" date="2018-08" db="EMBL/GenBank/DDBJ databases">
        <title>Genomic Encyclopedia of Archaeal and Bacterial Type Strains, Phase II (KMG-II): from individual species to whole genera.</title>
        <authorList>
            <person name="Goeker M."/>
        </authorList>
    </citation>
    <scope>NUCLEOTIDE SEQUENCE [LARGE SCALE GENOMIC DNA]</scope>
    <source>
        <strain evidence="7 9">DSM 2261</strain>
    </source>
</reference>
<dbReference type="RefSeq" id="WP_053066031.1">
    <property type="nucleotide sequence ID" value="NZ_CP011509.1"/>
</dbReference>
<keyword evidence="4" id="KW-0812">Transmembrane</keyword>
<dbReference type="SMART" id="SM00044">
    <property type="entry name" value="CYCc"/>
    <property type="match status" value="1"/>
</dbReference>
<dbReference type="InterPro" id="IPR050697">
    <property type="entry name" value="Adenylyl/Guanylyl_Cyclase_3/4"/>
</dbReference>
<dbReference type="AlphaFoldDB" id="A0AAC8TAP1"/>
<dbReference type="KEGG" id="age:AA314_00573"/>
<accession>A0AAC8TAP1</accession>
<evidence type="ECO:0000313" key="8">
    <source>
        <dbReference type="Proteomes" id="UP000035579"/>
    </source>
</evidence>
<dbReference type="PANTHER" id="PTHR43081:SF17">
    <property type="entry name" value="BLL5647 PROTEIN"/>
    <property type="match status" value="1"/>
</dbReference>
<feature type="transmembrane region" description="Helical" evidence="4">
    <location>
        <begin position="56"/>
        <end position="76"/>
    </location>
</feature>
<evidence type="ECO:0000313" key="6">
    <source>
        <dbReference type="EMBL" id="AKI98946.1"/>
    </source>
</evidence>
<dbReference type="GO" id="GO:0004016">
    <property type="term" value="F:adenylate cyclase activity"/>
    <property type="evidence" value="ECO:0007669"/>
    <property type="project" value="UniProtKB-ARBA"/>
</dbReference>
<dbReference type="EMBL" id="CP011509">
    <property type="protein sequence ID" value="AKI98946.1"/>
    <property type="molecule type" value="Genomic_DNA"/>
</dbReference>
<dbReference type="PANTHER" id="PTHR43081">
    <property type="entry name" value="ADENYLATE CYCLASE, TERMINAL-DIFFERENTIATION SPECIFIC-RELATED"/>
    <property type="match status" value="1"/>
</dbReference>
<proteinExistence type="predicted"/>
<evidence type="ECO:0000259" key="5">
    <source>
        <dbReference type="PROSITE" id="PS50125"/>
    </source>
</evidence>
<comment type="subcellular location">
    <subcellularLocation>
        <location evidence="1">Cell membrane</location>
        <topology evidence="1">Multi-pass membrane protein</topology>
    </subcellularLocation>
</comment>
<evidence type="ECO:0000256" key="1">
    <source>
        <dbReference type="ARBA" id="ARBA00004651"/>
    </source>
</evidence>
<keyword evidence="3 4" id="KW-0472">Membrane</keyword>
<keyword evidence="2" id="KW-1003">Cell membrane</keyword>
<feature type="transmembrane region" description="Helical" evidence="4">
    <location>
        <begin position="137"/>
        <end position="157"/>
    </location>
</feature>
<dbReference type="InterPro" id="IPR001054">
    <property type="entry name" value="A/G_cyclase"/>
</dbReference>
<dbReference type="EMBL" id="QUMU01000006">
    <property type="protein sequence ID" value="REG30856.1"/>
    <property type="molecule type" value="Genomic_DNA"/>
</dbReference>
<keyword evidence="4" id="KW-1133">Transmembrane helix</keyword>
<feature type="transmembrane region" description="Helical" evidence="4">
    <location>
        <begin position="29"/>
        <end position="50"/>
    </location>
</feature>
<evidence type="ECO:0000313" key="9">
    <source>
        <dbReference type="Proteomes" id="UP000256345"/>
    </source>
</evidence>
<dbReference type="GO" id="GO:0035556">
    <property type="term" value="P:intracellular signal transduction"/>
    <property type="evidence" value="ECO:0007669"/>
    <property type="project" value="InterPro"/>
</dbReference>
<dbReference type="Proteomes" id="UP000035579">
    <property type="component" value="Chromosome"/>
</dbReference>
<keyword evidence="9" id="KW-1185">Reference proteome</keyword>
<evidence type="ECO:0000256" key="3">
    <source>
        <dbReference type="ARBA" id="ARBA00023136"/>
    </source>
</evidence>
<dbReference type="CDD" id="cd07302">
    <property type="entry name" value="CHD"/>
    <property type="match status" value="1"/>
</dbReference>
<protein>
    <submittedName>
        <fullName evidence="6">Adenylate cyclase</fullName>
    </submittedName>
</protein>
<dbReference type="InterPro" id="IPR029787">
    <property type="entry name" value="Nucleotide_cyclase"/>
</dbReference>
<evidence type="ECO:0000313" key="7">
    <source>
        <dbReference type="EMBL" id="REG30856.1"/>
    </source>
</evidence>
<dbReference type="GO" id="GO:0005886">
    <property type="term" value="C:plasma membrane"/>
    <property type="evidence" value="ECO:0007669"/>
    <property type="project" value="UniProtKB-SubCell"/>
</dbReference>
<gene>
    <name evidence="6" type="ORF">AA314_00573</name>
    <name evidence="7" type="ORF">ATI61_106326</name>
</gene>
<feature type="domain" description="Guanylate cyclase" evidence="5">
    <location>
        <begin position="245"/>
        <end position="374"/>
    </location>
</feature>